<feature type="compositionally biased region" description="Polar residues" evidence="1">
    <location>
        <begin position="261"/>
        <end position="275"/>
    </location>
</feature>
<name>A0A2J7QDL8_9NEOP</name>
<dbReference type="EMBL" id="NEVH01015818">
    <property type="protein sequence ID" value="PNF26676.1"/>
    <property type="molecule type" value="Genomic_DNA"/>
</dbReference>
<dbReference type="GO" id="GO:0005634">
    <property type="term" value="C:nucleus"/>
    <property type="evidence" value="ECO:0007669"/>
    <property type="project" value="TreeGrafter"/>
</dbReference>
<protein>
    <recommendedName>
        <fullName evidence="2">BHLH domain-containing protein</fullName>
    </recommendedName>
</protein>
<dbReference type="GO" id="GO:0070888">
    <property type="term" value="F:E-box binding"/>
    <property type="evidence" value="ECO:0007669"/>
    <property type="project" value="TreeGrafter"/>
</dbReference>
<feature type="region of interest" description="Disordered" evidence="1">
    <location>
        <begin position="261"/>
        <end position="300"/>
    </location>
</feature>
<dbReference type="InterPro" id="IPR011598">
    <property type="entry name" value="bHLH_dom"/>
</dbReference>
<dbReference type="Pfam" id="PF00010">
    <property type="entry name" value="HLH"/>
    <property type="match status" value="1"/>
</dbReference>
<evidence type="ECO:0000256" key="1">
    <source>
        <dbReference type="SAM" id="MobiDB-lite"/>
    </source>
</evidence>
<dbReference type="InParanoid" id="A0A2J7QDL8"/>
<evidence type="ECO:0000259" key="2">
    <source>
        <dbReference type="PROSITE" id="PS50888"/>
    </source>
</evidence>
<dbReference type="InterPro" id="IPR036638">
    <property type="entry name" value="HLH_DNA-bd_sf"/>
</dbReference>
<dbReference type="InterPro" id="IPR050359">
    <property type="entry name" value="bHLH_transcription_factors"/>
</dbReference>
<dbReference type="OrthoDB" id="10063280at2759"/>
<dbReference type="Proteomes" id="UP000235965">
    <property type="component" value="Unassembled WGS sequence"/>
</dbReference>
<gene>
    <name evidence="3" type="ORF">B7P43_G04781</name>
</gene>
<comment type="caution">
    <text evidence="3">The sequence shown here is derived from an EMBL/GenBank/DDBJ whole genome shotgun (WGS) entry which is preliminary data.</text>
</comment>
<evidence type="ECO:0000313" key="3">
    <source>
        <dbReference type="EMBL" id="PNF26676.1"/>
    </source>
</evidence>
<dbReference type="PANTHER" id="PTHR19290">
    <property type="entry name" value="BASIC HELIX-LOOP-HELIX PROTEIN NEUROGENIN-RELATED"/>
    <property type="match status" value="1"/>
</dbReference>
<dbReference type="STRING" id="105785.A0A2J7QDL8"/>
<dbReference type="AlphaFoldDB" id="A0A2J7QDL8"/>
<dbReference type="SUPFAM" id="SSF47459">
    <property type="entry name" value="HLH, helix-loop-helix DNA-binding domain"/>
    <property type="match status" value="1"/>
</dbReference>
<dbReference type="PROSITE" id="PS50888">
    <property type="entry name" value="BHLH"/>
    <property type="match status" value="1"/>
</dbReference>
<evidence type="ECO:0000313" key="4">
    <source>
        <dbReference type="Proteomes" id="UP000235965"/>
    </source>
</evidence>
<dbReference type="Gene3D" id="4.10.280.10">
    <property type="entry name" value="Helix-loop-helix DNA-binding domain"/>
    <property type="match status" value="1"/>
</dbReference>
<dbReference type="GO" id="GO:0045944">
    <property type="term" value="P:positive regulation of transcription by RNA polymerase II"/>
    <property type="evidence" value="ECO:0007669"/>
    <property type="project" value="TreeGrafter"/>
</dbReference>
<feature type="compositionally biased region" description="Basic and acidic residues" evidence="1">
    <location>
        <begin position="45"/>
        <end position="56"/>
    </location>
</feature>
<reference evidence="3 4" key="1">
    <citation type="submission" date="2017-12" db="EMBL/GenBank/DDBJ databases">
        <title>Hemimetabolous genomes reveal molecular basis of termite eusociality.</title>
        <authorList>
            <person name="Harrison M.C."/>
            <person name="Jongepier E."/>
            <person name="Robertson H.M."/>
            <person name="Arning N."/>
            <person name="Bitard-Feildel T."/>
            <person name="Chao H."/>
            <person name="Childers C.P."/>
            <person name="Dinh H."/>
            <person name="Doddapaneni H."/>
            <person name="Dugan S."/>
            <person name="Gowin J."/>
            <person name="Greiner C."/>
            <person name="Han Y."/>
            <person name="Hu H."/>
            <person name="Hughes D.S.T."/>
            <person name="Huylmans A.-K."/>
            <person name="Kemena C."/>
            <person name="Kremer L.P.M."/>
            <person name="Lee S.L."/>
            <person name="Lopez-Ezquerra A."/>
            <person name="Mallet L."/>
            <person name="Monroy-Kuhn J.M."/>
            <person name="Moser A."/>
            <person name="Murali S.C."/>
            <person name="Muzny D.M."/>
            <person name="Otani S."/>
            <person name="Piulachs M.-D."/>
            <person name="Poelchau M."/>
            <person name="Qu J."/>
            <person name="Schaub F."/>
            <person name="Wada-Katsumata A."/>
            <person name="Worley K.C."/>
            <person name="Xie Q."/>
            <person name="Ylla G."/>
            <person name="Poulsen M."/>
            <person name="Gibbs R.A."/>
            <person name="Schal C."/>
            <person name="Richards S."/>
            <person name="Belles X."/>
            <person name="Korb J."/>
            <person name="Bornberg-Bauer E."/>
        </authorList>
    </citation>
    <scope>NUCLEOTIDE SEQUENCE [LARGE SCALE GENOMIC DNA]</scope>
    <source>
        <tissue evidence="3">Whole body</tissue>
    </source>
</reference>
<organism evidence="3 4">
    <name type="scientific">Cryptotermes secundus</name>
    <dbReference type="NCBI Taxonomy" id="105785"/>
    <lineage>
        <taxon>Eukaryota</taxon>
        <taxon>Metazoa</taxon>
        <taxon>Ecdysozoa</taxon>
        <taxon>Arthropoda</taxon>
        <taxon>Hexapoda</taxon>
        <taxon>Insecta</taxon>
        <taxon>Pterygota</taxon>
        <taxon>Neoptera</taxon>
        <taxon>Polyneoptera</taxon>
        <taxon>Dictyoptera</taxon>
        <taxon>Blattodea</taxon>
        <taxon>Blattoidea</taxon>
        <taxon>Termitoidae</taxon>
        <taxon>Kalotermitidae</taxon>
        <taxon>Cryptotermitinae</taxon>
        <taxon>Cryptotermes</taxon>
    </lineage>
</organism>
<proteinExistence type="predicted"/>
<dbReference type="GO" id="GO:0003700">
    <property type="term" value="F:DNA-binding transcription factor activity"/>
    <property type="evidence" value="ECO:0007669"/>
    <property type="project" value="TreeGrafter"/>
</dbReference>
<dbReference type="PANTHER" id="PTHR19290:SF147">
    <property type="entry name" value="HELIX-LOOP-HELIX PROTEIN DELILAH"/>
    <property type="match status" value="1"/>
</dbReference>
<sequence>MSSLVQTVVSDVIASHQRLQQQPATCPLPLSLDSNNNSGGGLVVDENKHRSAEGEGVKSAVKAGSSGGEKYSLRPRSLQRRSESKDSEHTRISSGRGYARRGVNSGAGSTARPKQKPPPLSKYRRKTANARERDRMREINAAFETLRRAVPHISTSAHHNQHDSNGSEKLTKITTLRLAMKYIAALSQALQQSDAILQMSEIRVPALQPPSSISSNSSSSSGSLQFVSEGESLTFSEHCLTPPDLTSTDFTRQCLTPANLTRLSSQDHSQHSGTPLDNKRLCPSSSSDVHKTMTVPSQNIPSTELSTRATCFASATSDDLSRHCLLSPGLEQQCHHPSASNSQMCLSVPVLEPPDLSQHCLTPADFEEHTTEEQSPLLVFDDDSLDSPDLDHLLIS</sequence>
<feature type="compositionally biased region" description="Basic and acidic residues" evidence="1">
    <location>
        <begin position="80"/>
        <end position="91"/>
    </location>
</feature>
<feature type="region of interest" description="Disordered" evidence="1">
    <location>
        <begin position="26"/>
        <end position="135"/>
    </location>
</feature>
<accession>A0A2J7QDL8</accession>
<feature type="domain" description="BHLH" evidence="2">
    <location>
        <begin position="123"/>
        <end position="186"/>
    </location>
</feature>
<dbReference type="SMART" id="SM00353">
    <property type="entry name" value="HLH"/>
    <property type="match status" value="1"/>
</dbReference>
<dbReference type="GO" id="GO:0046983">
    <property type="term" value="F:protein dimerization activity"/>
    <property type="evidence" value="ECO:0007669"/>
    <property type="project" value="InterPro"/>
</dbReference>
<keyword evidence="4" id="KW-1185">Reference proteome</keyword>
<dbReference type="CDD" id="cd11431">
    <property type="entry name" value="bHLH_TS_taxi_Dei"/>
    <property type="match status" value="1"/>
</dbReference>
<dbReference type="GO" id="GO:0009653">
    <property type="term" value="P:anatomical structure morphogenesis"/>
    <property type="evidence" value="ECO:0007669"/>
    <property type="project" value="TreeGrafter"/>
</dbReference>